<evidence type="ECO:0000256" key="4">
    <source>
        <dbReference type="ARBA" id="ARBA00023204"/>
    </source>
</evidence>
<organism evidence="6 7">
    <name type="scientific">Cavenderia fasciculata</name>
    <name type="common">Slime mold</name>
    <name type="synonym">Dictyostelium fasciculatum</name>
    <dbReference type="NCBI Taxonomy" id="261658"/>
    <lineage>
        <taxon>Eukaryota</taxon>
        <taxon>Amoebozoa</taxon>
        <taxon>Evosea</taxon>
        <taxon>Eumycetozoa</taxon>
        <taxon>Dictyostelia</taxon>
        <taxon>Acytosteliales</taxon>
        <taxon>Cavenderiaceae</taxon>
        <taxon>Cavenderia</taxon>
    </lineage>
</organism>
<dbReference type="KEGG" id="dfa:DFA_06021"/>
<keyword evidence="6" id="KW-0269">Exonuclease</keyword>
<reference evidence="7" key="1">
    <citation type="journal article" date="2011" name="Genome Res.">
        <title>Phylogeny-wide analysis of social amoeba genomes highlights ancient origins for complex intercellular communication.</title>
        <authorList>
            <person name="Heidel A.J."/>
            <person name="Lawal H.M."/>
            <person name="Felder M."/>
            <person name="Schilde C."/>
            <person name="Helps N.R."/>
            <person name="Tunggal B."/>
            <person name="Rivero F."/>
            <person name="John U."/>
            <person name="Schleicher M."/>
            <person name="Eichinger L."/>
            <person name="Platzer M."/>
            <person name="Noegel A.A."/>
            <person name="Schaap P."/>
            <person name="Gloeckner G."/>
        </authorList>
    </citation>
    <scope>NUCLEOTIDE SEQUENCE [LARGE SCALE GENOMIC DNA]</scope>
    <source>
        <strain evidence="7">SH3</strain>
    </source>
</reference>
<dbReference type="GO" id="GO:0000077">
    <property type="term" value="P:DNA damage checkpoint signaling"/>
    <property type="evidence" value="ECO:0007669"/>
    <property type="project" value="InterPro"/>
</dbReference>
<dbReference type="PANTHER" id="PTHR10870:SF0">
    <property type="entry name" value="CELL CYCLE CHECKPOINT PROTEIN RAD1"/>
    <property type="match status" value="1"/>
</dbReference>
<protein>
    <submittedName>
        <fullName evidence="6">Exonuclease</fullName>
    </submittedName>
</protein>
<keyword evidence="3" id="KW-0227">DNA damage</keyword>
<accession>F4PJV9</accession>
<dbReference type="GO" id="GO:0004527">
    <property type="term" value="F:exonuclease activity"/>
    <property type="evidence" value="ECO:0007669"/>
    <property type="project" value="UniProtKB-KW"/>
</dbReference>
<comment type="subcellular location">
    <subcellularLocation>
        <location evidence="1">Nucleus</location>
    </subcellularLocation>
</comment>
<evidence type="ECO:0000256" key="1">
    <source>
        <dbReference type="ARBA" id="ARBA00004123"/>
    </source>
</evidence>
<keyword evidence="6" id="KW-0540">Nuclease</keyword>
<dbReference type="GO" id="GO:0006281">
    <property type="term" value="P:DNA repair"/>
    <property type="evidence" value="ECO:0007669"/>
    <property type="project" value="UniProtKB-KW"/>
</dbReference>
<dbReference type="OrthoDB" id="337581at2759"/>
<keyword evidence="6" id="KW-0378">Hydrolase</keyword>
<dbReference type="STRING" id="1054147.F4PJV9"/>
<dbReference type="PRINTS" id="PR01245">
    <property type="entry name" value="RAD1REC1"/>
</dbReference>
<dbReference type="EMBL" id="GL883007">
    <property type="protein sequence ID" value="EGG23883.1"/>
    <property type="molecule type" value="Genomic_DNA"/>
</dbReference>
<keyword evidence="4" id="KW-0234">DNA repair</keyword>
<dbReference type="GeneID" id="14876077"/>
<dbReference type="Pfam" id="PF02144">
    <property type="entry name" value="Rad1"/>
    <property type="match status" value="1"/>
</dbReference>
<dbReference type="Proteomes" id="UP000007797">
    <property type="component" value="Unassembled WGS sequence"/>
</dbReference>
<evidence type="ECO:0000256" key="5">
    <source>
        <dbReference type="ARBA" id="ARBA00023242"/>
    </source>
</evidence>
<dbReference type="OMA" id="WSQAYKF"/>
<name>F4PJV9_CACFS</name>
<dbReference type="PANTHER" id="PTHR10870">
    <property type="entry name" value="CELL CYCLE CHECKPOINT PROTEIN RAD1"/>
    <property type="match status" value="1"/>
</dbReference>
<sequence>MSVYSAQQSTDSQPPEAIWVAKSDNAKTLATILQTIVFKPEDSKKKDSVNITVEFNEEGMKFIVEHGKEYQASVFFQSSFFKTYNYDRNTRDFYRFKLNLSMLLDCLNIFGSYPGHDRLVPIQFFYWDTPTPFNMILEDSGVNTTCQFKIMDTESPEFFNLDDIQNNNVVISSEHLLDAFGTLDFKSPEIRIKLGLNEGPDKDLLILSSTSSESTFISTCKQKLFDFCDCKYDLEFNYALSHIQPCVKALATAKSTRVTVGVNGLLRFQNTFVHDEKRLVVEYFITARQHDNYFTDHHMMG</sequence>
<gene>
    <name evidence="6" type="primary">rad1</name>
    <name evidence="6" type="ORF">DFA_06021</name>
</gene>
<keyword evidence="7" id="KW-1185">Reference proteome</keyword>
<evidence type="ECO:0000313" key="7">
    <source>
        <dbReference type="Proteomes" id="UP000007797"/>
    </source>
</evidence>
<keyword evidence="5" id="KW-0539">Nucleus</keyword>
<dbReference type="InterPro" id="IPR003021">
    <property type="entry name" value="Rad1_Rec1_Rad17"/>
</dbReference>
<dbReference type="AlphaFoldDB" id="F4PJV9"/>
<dbReference type="GO" id="GO:0030896">
    <property type="term" value="C:checkpoint clamp complex"/>
    <property type="evidence" value="ECO:0007669"/>
    <property type="project" value="TreeGrafter"/>
</dbReference>
<evidence type="ECO:0000256" key="3">
    <source>
        <dbReference type="ARBA" id="ARBA00022763"/>
    </source>
</evidence>
<evidence type="ECO:0000313" key="6">
    <source>
        <dbReference type="EMBL" id="EGG23883.1"/>
    </source>
</evidence>
<dbReference type="RefSeq" id="XP_004361734.1">
    <property type="nucleotide sequence ID" value="XM_004361677.1"/>
</dbReference>
<evidence type="ECO:0000256" key="2">
    <source>
        <dbReference type="ARBA" id="ARBA00010991"/>
    </source>
</evidence>
<dbReference type="Gene3D" id="3.70.10.10">
    <property type="match status" value="1"/>
</dbReference>
<dbReference type="InterPro" id="IPR003011">
    <property type="entry name" value="Cell_cycle_checkpoint_Rad1"/>
</dbReference>
<dbReference type="PRINTS" id="PR01246">
    <property type="entry name" value="RAD1REPAIR"/>
</dbReference>
<comment type="similarity">
    <text evidence="2">Belongs to the rad1 family.</text>
</comment>
<proteinExistence type="inferred from homology"/>